<keyword evidence="3" id="KW-1185">Reference proteome</keyword>
<evidence type="ECO:0000313" key="2">
    <source>
        <dbReference type="EMBL" id="MFD1586835.1"/>
    </source>
</evidence>
<dbReference type="GO" id="GO:0032259">
    <property type="term" value="P:methylation"/>
    <property type="evidence" value="ECO:0007669"/>
    <property type="project" value="UniProtKB-KW"/>
</dbReference>
<dbReference type="CDD" id="cd02440">
    <property type="entry name" value="AdoMet_MTases"/>
    <property type="match status" value="1"/>
</dbReference>
<keyword evidence="2" id="KW-0489">Methyltransferase</keyword>
<sequence length="223" mass="24112">MDSVTATQSFYGRWASLYDALARAPGVTSWRRRAADALELTSGDTVVDMGCGTGANLPHLRERVGPDGAVVGLDVTPELLDRARERVDREGWQNVHLVQADATQPPIDGPVDAVLGTFVVGMFPDPASAVADWCALCPGGRVALLNFQRSDRLLAQPLNLAFEAFVWASAPGWRLPDEPPAAAFQRRVAAARDALTERTVDRRYEEFSGGYLGLIAGQVERGH</sequence>
<feature type="domain" description="Methyltransferase" evidence="1">
    <location>
        <begin position="46"/>
        <end position="133"/>
    </location>
</feature>
<reference evidence="2 3" key="1">
    <citation type="journal article" date="2019" name="Int. J. Syst. Evol. Microbiol.">
        <title>The Global Catalogue of Microorganisms (GCM) 10K type strain sequencing project: providing services to taxonomists for standard genome sequencing and annotation.</title>
        <authorList>
            <consortium name="The Broad Institute Genomics Platform"/>
            <consortium name="The Broad Institute Genome Sequencing Center for Infectious Disease"/>
            <person name="Wu L."/>
            <person name="Ma J."/>
        </authorList>
    </citation>
    <scope>NUCLEOTIDE SEQUENCE [LARGE SCALE GENOMIC DNA]</scope>
    <source>
        <strain evidence="2 3">CGMCC 1.12125</strain>
    </source>
</reference>
<dbReference type="SUPFAM" id="SSF53335">
    <property type="entry name" value="S-adenosyl-L-methionine-dependent methyltransferases"/>
    <property type="match status" value="1"/>
</dbReference>
<dbReference type="AlphaFoldDB" id="A0ABD6C9T8"/>
<gene>
    <name evidence="2" type="ORF">ACFR9U_07560</name>
</gene>
<accession>A0ABD6C9T8</accession>
<dbReference type="Pfam" id="PF13649">
    <property type="entry name" value="Methyltransf_25"/>
    <property type="match status" value="1"/>
</dbReference>
<dbReference type="PANTHER" id="PTHR43591:SF24">
    <property type="entry name" value="2-METHOXY-6-POLYPRENYL-1,4-BENZOQUINOL METHYLASE, MITOCHONDRIAL"/>
    <property type="match status" value="1"/>
</dbReference>
<dbReference type="InterPro" id="IPR029063">
    <property type="entry name" value="SAM-dependent_MTases_sf"/>
</dbReference>
<dbReference type="InterPro" id="IPR041698">
    <property type="entry name" value="Methyltransf_25"/>
</dbReference>
<evidence type="ECO:0000259" key="1">
    <source>
        <dbReference type="Pfam" id="PF13649"/>
    </source>
</evidence>
<keyword evidence="2" id="KW-0808">Transferase</keyword>
<dbReference type="Proteomes" id="UP001597119">
    <property type="component" value="Unassembled WGS sequence"/>
</dbReference>
<dbReference type="EC" id="2.1.1.-" evidence="2"/>
<dbReference type="GO" id="GO:0008168">
    <property type="term" value="F:methyltransferase activity"/>
    <property type="evidence" value="ECO:0007669"/>
    <property type="project" value="UniProtKB-KW"/>
</dbReference>
<evidence type="ECO:0000313" key="3">
    <source>
        <dbReference type="Proteomes" id="UP001597119"/>
    </source>
</evidence>
<name>A0ABD6C9T8_9EURY</name>
<comment type="caution">
    <text evidence="2">The sequence shown here is derived from an EMBL/GenBank/DDBJ whole genome shotgun (WGS) entry which is preliminary data.</text>
</comment>
<organism evidence="2 3">
    <name type="scientific">Halorientalis brevis</name>
    <dbReference type="NCBI Taxonomy" id="1126241"/>
    <lineage>
        <taxon>Archaea</taxon>
        <taxon>Methanobacteriati</taxon>
        <taxon>Methanobacteriota</taxon>
        <taxon>Stenosarchaea group</taxon>
        <taxon>Halobacteria</taxon>
        <taxon>Halobacteriales</taxon>
        <taxon>Haloarculaceae</taxon>
        <taxon>Halorientalis</taxon>
    </lineage>
</organism>
<dbReference type="PANTHER" id="PTHR43591">
    <property type="entry name" value="METHYLTRANSFERASE"/>
    <property type="match status" value="1"/>
</dbReference>
<dbReference type="Gene3D" id="3.40.50.150">
    <property type="entry name" value="Vaccinia Virus protein VP39"/>
    <property type="match status" value="1"/>
</dbReference>
<dbReference type="EMBL" id="JBHUDJ010000003">
    <property type="protein sequence ID" value="MFD1586835.1"/>
    <property type="molecule type" value="Genomic_DNA"/>
</dbReference>
<dbReference type="RefSeq" id="WP_247375918.1">
    <property type="nucleotide sequence ID" value="NZ_JALLGV010000001.1"/>
</dbReference>
<protein>
    <submittedName>
        <fullName evidence="2">Class I SAM-dependent methyltransferase</fullName>
        <ecNumber evidence="2">2.1.1.-</ecNumber>
    </submittedName>
</protein>
<proteinExistence type="predicted"/>